<dbReference type="Pfam" id="PF01943">
    <property type="entry name" value="Polysacc_synt"/>
    <property type="match status" value="1"/>
</dbReference>
<evidence type="ECO:0000256" key="6">
    <source>
        <dbReference type="SAM" id="Phobius"/>
    </source>
</evidence>
<proteinExistence type="predicted"/>
<feature type="transmembrane region" description="Helical" evidence="6">
    <location>
        <begin position="289"/>
        <end position="311"/>
    </location>
</feature>
<dbReference type="InterPro" id="IPR024923">
    <property type="entry name" value="PG_synth_SpoVB"/>
</dbReference>
<feature type="transmembrane region" description="Helical" evidence="6">
    <location>
        <begin position="50"/>
        <end position="69"/>
    </location>
</feature>
<reference evidence="7 8" key="1">
    <citation type="submission" date="2016-04" db="EMBL/GenBank/DDBJ databases">
        <title>Genome sequence of Clostridium magnum DSM 2767.</title>
        <authorList>
            <person name="Poehlein A."/>
            <person name="Uhlig R."/>
            <person name="Fischer R."/>
            <person name="Bahl H."/>
            <person name="Daniel R."/>
        </authorList>
    </citation>
    <scope>NUCLEOTIDE SEQUENCE [LARGE SCALE GENOMIC DNA]</scope>
    <source>
        <strain evidence="7 8">DSM 2767</strain>
    </source>
</reference>
<evidence type="ECO:0000256" key="2">
    <source>
        <dbReference type="ARBA" id="ARBA00022475"/>
    </source>
</evidence>
<dbReference type="PIRSF" id="PIRSF038958">
    <property type="entry name" value="PG_synth_SpoVB"/>
    <property type="match status" value="1"/>
</dbReference>
<feature type="transmembrane region" description="Helical" evidence="6">
    <location>
        <begin position="119"/>
        <end position="139"/>
    </location>
</feature>
<dbReference type="InterPro" id="IPR002797">
    <property type="entry name" value="Polysacc_synth"/>
</dbReference>
<comment type="caution">
    <text evidence="7">The sequence shown here is derived from an EMBL/GenBank/DDBJ whole genome shotgun (WGS) entry which is preliminary data.</text>
</comment>
<feature type="transmembrane region" description="Helical" evidence="6">
    <location>
        <begin position="234"/>
        <end position="254"/>
    </location>
</feature>
<keyword evidence="8" id="KW-1185">Reference proteome</keyword>
<feature type="transmembrane region" description="Helical" evidence="6">
    <location>
        <begin position="483"/>
        <end position="503"/>
    </location>
</feature>
<feature type="transmembrane region" description="Helical" evidence="6">
    <location>
        <begin position="12"/>
        <end position="30"/>
    </location>
</feature>
<gene>
    <name evidence="7" type="primary">spoVB_3</name>
    <name evidence="7" type="ORF">CLMAG_59220</name>
</gene>
<evidence type="ECO:0000256" key="4">
    <source>
        <dbReference type="ARBA" id="ARBA00022989"/>
    </source>
</evidence>
<organism evidence="7 8">
    <name type="scientific">Clostridium magnum DSM 2767</name>
    <dbReference type="NCBI Taxonomy" id="1121326"/>
    <lineage>
        <taxon>Bacteria</taxon>
        <taxon>Bacillati</taxon>
        <taxon>Bacillota</taxon>
        <taxon>Clostridia</taxon>
        <taxon>Eubacteriales</taxon>
        <taxon>Clostridiaceae</taxon>
        <taxon>Clostridium</taxon>
    </lineage>
</organism>
<keyword evidence="3 6" id="KW-0812">Transmembrane</keyword>
<feature type="transmembrane region" description="Helical" evidence="6">
    <location>
        <begin position="412"/>
        <end position="433"/>
    </location>
</feature>
<sequence length="537" mass="58342">MKEQSTTRGFAILSAASMMVKILSLLYIPFLQKVIGDEGYGIYGASYQVYAFLFVLTNSGIPVAISKLISELIAVKNYKDAIKAFKIARFILLIIGIVMSIVMLVFAGSLANAVHYKKAYLSLLTLSPAILFTSIASAYRGYFQGRGNMTPTAVSQVLEQVVNTIFGLIFAAYLIKYGVEAGCAGGPIGTSIGALVSATFLIFYYEKNKKFRVPKGYSDEEIRRITTKQLIRKIIKYGVPITVCVGMTYAGNIVDVYNTKVRLMAGGVPEIQATILYGFLTKYQQLLNVPIAIISSLSMAILPAISAAAAVKDKKEVTEKISYAFRLCYLIAVPCAVGLAVLSDPVFSMLKFGGGSYIMAYGSVVLVLMSCMQIQTTILQSIGKLYIATLYSVLGIACKIVANYFLISIPSINILGAVGGSIIGFLIPIILNHRIIKKSLGVKLSLIAHAIKPFIASMIMAASVLAVRYIFITLLGFAKMGYLVNSLATIIAILIGMFMYLIGLTVTGGIRGKDLETLPRKVVRLIPSFVLKRIRYR</sequence>
<feature type="transmembrane region" description="Helical" evidence="6">
    <location>
        <begin position="454"/>
        <end position="477"/>
    </location>
</feature>
<evidence type="ECO:0000313" key="7">
    <source>
        <dbReference type="EMBL" id="KZL88829.1"/>
    </source>
</evidence>
<feature type="transmembrane region" description="Helical" evidence="6">
    <location>
        <begin position="354"/>
        <end position="373"/>
    </location>
</feature>
<dbReference type="GO" id="GO:0005886">
    <property type="term" value="C:plasma membrane"/>
    <property type="evidence" value="ECO:0007669"/>
    <property type="project" value="UniProtKB-SubCell"/>
</dbReference>
<dbReference type="PANTHER" id="PTHR30250:SF21">
    <property type="entry name" value="LIPID II FLIPPASE MURJ"/>
    <property type="match status" value="1"/>
</dbReference>
<feature type="transmembrane region" description="Helical" evidence="6">
    <location>
        <begin position="385"/>
        <end position="406"/>
    </location>
</feature>
<dbReference type="EMBL" id="LWAE01000014">
    <property type="protein sequence ID" value="KZL88829.1"/>
    <property type="molecule type" value="Genomic_DNA"/>
</dbReference>
<keyword evidence="2" id="KW-1003">Cell membrane</keyword>
<evidence type="ECO:0000256" key="5">
    <source>
        <dbReference type="ARBA" id="ARBA00023136"/>
    </source>
</evidence>
<evidence type="ECO:0000256" key="1">
    <source>
        <dbReference type="ARBA" id="ARBA00004651"/>
    </source>
</evidence>
<dbReference type="PANTHER" id="PTHR30250">
    <property type="entry name" value="PST FAMILY PREDICTED COLANIC ACID TRANSPORTER"/>
    <property type="match status" value="1"/>
</dbReference>
<dbReference type="AlphaFoldDB" id="A0A162QQK4"/>
<dbReference type="STRING" id="1121326.CLMAG_59220"/>
<keyword evidence="4 6" id="KW-1133">Transmembrane helix</keyword>
<dbReference type="RefSeq" id="WP_066630611.1">
    <property type="nucleotide sequence ID" value="NZ_FQXL01000035.1"/>
</dbReference>
<dbReference type="CDD" id="cd13124">
    <property type="entry name" value="MATE_SpoVB_like"/>
    <property type="match status" value="1"/>
</dbReference>
<evidence type="ECO:0000256" key="3">
    <source>
        <dbReference type="ARBA" id="ARBA00022692"/>
    </source>
</evidence>
<feature type="transmembrane region" description="Helical" evidence="6">
    <location>
        <begin position="185"/>
        <end position="205"/>
    </location>
</feature>
<keyword evidence="5 6" id="KW-0472">Membrane</keyword>
<dbReference type="InterPro" id="IPR050833">
    <property type="entry name" value="Poly_Biosynth_Transport"/>
</dbReference>
<name>A0A162QQK4_9CLOT</name>
<evidence type="ECO:0000313" key="8">
    <source>
        <dbReference type="Proteomes" id="UP000076603"/>
    </source>
</evidence>
<feature type="transmembrane region" description="Helical" evidence="6">
    <location>
        <begin position="90"/>
        <end position="113"/>
    </location>
</feature>
<accession>A0A162QQK4</accession>
<feature type="transmembrane region" description="Helical" evidence="6">
    <location>
        <begin position="323"/>
        <end position="342"/>
    </location>
</feature>
<dbReference type="PATRIC" id="fig|1121326.3.peg.5989"/>
<comment type="subcellular location">
    <subcellularLocation>
        <location evidence="1">Cell membrane</location>
        <topology evidence="1">Multi-pass membrane protein</topology>
    </subcellularLocation>
</comment>
<dbReference type="Proteomes" id="UP000076603">
    <property type="component" value="Unassembled WGS sequence"/>
</dbReference>
<protein>
    <submittedName>
        <fullName evidence="7">Stage V sporulation protein B</fullName>
    </submittedName>
</protein>
<dbReference type="OrthoDB" id="9775950at2"/>
<feature type="transmembrane region" description="Helical" evidence="6">
    <location>
        <begin position="160"/>
        <end position="179"/>
    </location>
</feature>